<evidence type="ECO:0000256" key="1">
    <source>
        <dbReference type="ARBA" id="ARBA00000085"/>
    </source>
</evidence>
<dbReference type="EC" id="2.7.13.3" evidence="2"/>
<name>A0A645BY24_9ZZZZ</name>
<dbReference type="Gene3D" id="1.10.287.130">
    <property type="match status" value="1"/>
</dbReference>
<dbReference type="SUPFAM" id="SSF47384">
    <property type="entry name" value="Homodimeric domain of signal transducing histidine kinase"/>
    <property type="match status" value="1"/>
</dbReference>
<dbReference type="InterPro" id="IPR036890">
    <property type="entry name" value="HATPase_C_sf"/>
</dbReference>
<dbReference type="InterPro" id="IPR036097">
    <property type="entry name" value="HisK_dim/P_sf"/>
</dbReference>
<dbReference type="GO" id="GO:0000155">
    <property type="term" value="F:phosphorelay sensor kinase activity"/>
    <property type="evidence" value="ECO:0007669"/>
    <property type="project" value="InterPro"/>
</dbReference>
<keyword evidence="6" id="KW-0902">Two-component regulatory system</keyword>
<evidence type="ECO:0000313" key="10">
    <source>
        <dbReference type="EMBL" id="MPM70400.1"/>
    </source>
</evidence>
<evidence type="ECO:0000256" key="2">
    <source>
        <dbReference type="ARBA" id="ARBA00012438"/>
    </source>
</evidence>
<sequence>MTLEEAVAGGWPLTAHATLYVEGDLERPNGNPALPVGITYAPLLSDEGSLLNVITTVRDITRFRQAEEMKSTFISVVSHELKTPVALIKGYVGTLRREDTTWDPAILQESLQVIEEEADRLSGYIENLLDATRLQASGFTIKRSDVQISDLVERVTARFRTQTDKHTITVHLPANLPVILADETRLNQVFSNLLSNAIKYSPGGTIDIAAEVKSDNLIFCISDEGPGIDPNDLPFVFDRFYRAPNAIKQTKGAGLGMYLAKAIVAAHGGRIWIDPEHGKGARVCFSLPISRNQ</sequence>
<evidence type="ECO:0000259" key="9">
    <source>
        <dbReference type="PROSITE" id="PS50113"/>
    </source>
</evidence>
<proteinExistence type="predicted"/>
<evidence type="ECO:0000256" key="3">
    <source>
        <dbReference type="ARBA" id="ARBA00022553"/>
    </source>
</evidence>
<dbReference type="InterPro" id="IPR003661">
    <property type="entry name" value="HisK_dim/P_dom"/>
</dbReference>
<keyword evidence="5" id="KW-0418">Kinase</keyword>
<accession>A0A645BY24</accession>
<dbReference type="InterPro" id="IPR005467">
    <property type="entry name" value="His_kinase_dom"/>
</dbReference>
<dbReference type="Pfam" id="PF00512">
    <property type="entry name" value="HisKA"/>
    <property type="match status" value="1"/>
</dbReference>
<dbReference type="PANTHER" id="PTHR43711:SF1">
    <property type="entry name" value="HISTIDINE KINASE 1"/>
    <property type="match status" value="1"/>
</dbReference>
<dbReference type="SMART" id="SM00388">
    <property type="entry name" value="HisKA"/>
    <property type="match status" value="1"/>
</dbReference>
<evidence type="ECO:0000259" key="8">
    <source>
        <dbReference type="PROSITE" id="PS50109"/>
    </source>
</evidence>
<dbReference type="PROSITE" id="PS50109">
    <property type="entry name" value="HIS_KIN"/>
    <property type="match status" value="1"/>
</dbReference>
<dbReference type="InterPro" id="IPR004358">
    <property type="entry name" value="Sig_transdc_His_kin-like_C"/>
</dbReference>
<dbReference type="CDD" id="cd00075">
    <property type="entry name" value="HATPase"/>
    <property type="match status" value="1"/>
</dbReference>
<reference evidence="10" key="1">
    <citation type="submission" date="2019-08" db="EMBL/GenBank/DDBJ databases">
        <authorList>
            <person name="Kucharzyk K."/>
            <person name="Murdoch R.W."/>
            <person name="Higgins S."/>
            <person name="Loffler F."/>
        </authorList>
    </citation>
    <scope>NUCLEOTIDE SEQUENCE</scope>
</reference>
<dbReference type="Gene3D" id="3.30.450.20">
    <property type="entry name" value="PAS domain"/>
    <property type="match status" value="1"/>
</dbReference>
<dbReference type="SMART" id="SM00387">
    <property type="entry name" value="HATPase_c"/>
    <property type="match status" value="1"/>
</dbReference>
<evidence type="ECO:0000256" key="4">
    <source>
        <dbReference type="ARBA" id="ARBA00022679"/>
    </source>
</evidence>
<dbReference type="InterPro" id="IPR050736">
    <property type="entry name" value="Sensor_HK_Regulatory"/>
</dbReference>
<keyword evidence="7" id="KW-0472">Membrane</keyword>
<feature type="domain" description="Histidine kinase" evidence="8">
    <location>
        <begin position="76"/>
        <end position="291"/>
    </location>
</feature>
<dbReference type="SUPFAM" id="SSF55874">
    <property type="entry name" value="ATPase domain of HSP90 chaperone/DNA topoisomerase II/histidine kinase"/>
    <property type="match status" value="1"/>
</dbReference>
<evidence type="ECO:0000256" key="5">
    <source>
        <dbReference type="ARBA" id="ARBA00022777"/>
    </source>
</evidence>
<dbReference type="PROSITE" id="PS50113">
    <property type="entry name" value="PAC"/>
    <property type="match status" value="1"/>
</dbReference>
<dbReference type="AlphaFoldDB" id="A0A645BY24"/>
<evidence type="ECO:0000256" key="7">
    <source>
        <dbReference type="ARBA" id="ARBA00023136"/>
    </source>
</evidence>
<keyword evidence="4 10" id="KW-0808">Transferase</keyword>
<gene>
    <name evidence="10" type="primary">srrB_3</name>
    <name evidence="10" type="ORF">SDC9_117355</name>
</gene>
<comment type="catalytic activity">
    <reaction evidence="1">
        <text>ATP + protein L-histidine = ADP + protein N-phospho-L-histidine.</text>
        <dbReference type="EC" id="2.7.13.3"/>
    </reaction>
</comment>
<dbReference type="InterPro" id="IPR000700">
    <property type="entry name" value="PAS-assoc_C"/>
</dbReference>
<evidence type="ECO:0000256" key="6">
    <source>
        <dbReference type="ARBA" id="ARBA00023012"/>
    </source>
</evidence>
<dbReference type="FunFam" id="1.10.287.130:FF:000001">
    <property type="entry name" value="Two-component sensor histidine kinase"/>
    <property type="match status" value="1"/>
</dbReference>
<dbReference type="InterPro" id="IPR003594">
    <property type="entry name" value="HATPase_dom"/>
</dbReference>
<dbReference type="PRINTS" id="PR00344">
    <property type="entry name" value="BCTRLSENSOR"/>
</dbReference>
<comment type="caution">
    <text evidence="10">The sequence shown here is derived from an EMBL/GenBank/DDBJ whole genome shotgun (WGS) entry which is preliminary data.</text>
</comment>
<protein>
    <recommendedName>
        <fullName evidence="2">histidine kinase</fullName>
        <ecNumber evidence="2">2.7.13.3</ecNumber>
    </recommendedName>
</protein>
<keyword evidence="3" id="KW-0597">Phosphoprotein</keyword>
<dbReference type="EMBL" id="VSSQ01023451">
    <property type="protein sequence ID" value="MPM70400.1"/>
    <property type="molecule type" value="Genomic_DNA"/>
</dbReference>
<dbReference type="FunFam" id="3.30.565.10:FF:000006">
    <property type="entry name" value="Sensor histidine kinase WalK"/>
    <property type="match status" value="1"/>
</dbReference>
<dbReference type="PANTHER" id="PTHR43711">
    <property type="entry name" value="TWO-COMPONENT HISTIDINE KINASE"/>
    <property type="match status" value="1"/>
</dbReference>
<organism evidence="10">
    <name type="scientific">bioreactor metagenome</name>
    <dbReference type="NCBI Taxonomy" id="1076179"/>
    <lineage>
        <taxon>unclassified sequences</taxon>
        <taxon>metagenomes</taxon>
        <taxon>ecological metagenomes</taxon>
    </lineage>
</organism>
<dbReference type="Gene3D" id="3.30.565.10">
    <property type="entry name" value="Histidine kinase-like ATPase, C-terminal domain"/>
    <property type="match status" value="1"/>
</dbReference>
<feature type="domain" description="PAC" evidence="9">
    <location>
        <begin position="19"/>
        <end position="72"/>
    </location>
</feature>
<dbReference type="CDD" id="cd00082">
    <property type="entry name" value="HisKA"/>
    <property type="match status" value="1"/>
</dbReference>
<dbReference type="Pfam" id="PF02518">
    <property type="entry name" value="HATPase_c"/>
    <property type="match status" value="1"/>
</dbReference>